<feature type="domain" description="X8" evidence="5">
    <location>
        <begin position="63"/>
        <end position="144"/>
    </location>
</feature>
<keyword evidence="7" id="KW-1185">Reference proteome</keyword>
<keyword evidence="2" id="KW-0472">Membrane</keyword>
<keyword evidence="3" id="KW-0732">Signal</keyword>
<sequence length="157" mass="17614">MQMQEDMVMGETPTRRTEISQSTGSEKGIESVDLRIDMDHDLSNLIDHTDWTIKLASSGGKNTWCIAKPSTENFRLNGNINYSCSQKGVDRKPIQPGGTCYRPNTIISHASYAMNLFYKVAGKNSWNCHFNGTGIIISENPCKFIFPPTILLYLFSI</sequence>
<evidence type="ECO:0000256" key="1">
    <source>
        <dbReference type="ARBA" id="ARBA00004609"/>
    </source>
</evidence>
<evidence type="ECO:0000256" key="3">
    <source>
        <dbReference type="ARBA" id="ARBA00022729"/>
    </source>
</evidence>
<comment type="caution">
    <text evidence="6">The sequence shown here is derived from an EMBL/GenBank/DDBJ whole genome shotgun (WGS) entry which is preliminary data.</text>
</comment>
<evidence type="ECO:0000259" key="5">
    <source>
        <dbReference type="SMART" id="SM00768"/>
    </source>
</evidence>
<dbReference type="Pfam" id="PF07983">
    <property type="entry name" value="X8"/>
    <property type="match status" value="1"/>
</dbReference>
<reference evidence="7" key="1">
    <citation type="journal article" date="2019" name="Plant Biotechnol. J.">
        <title>Genome sequencing of the Australian wild diploid species Gossypium australe highlights disease resistance and delayed gland morphogenesis.</title>
        <authorList>
            <person name="Cai Y."/>
            <person name="Cai X."/>
            <person name="Wang Q."/>
            <person name="Wang P."/>
            <person name="Zhang Y."/>
            <person name="Cai C."/>
            <person name="Xu Y."/>
            <person name="Wang K."/>
            <person name="Zhou Z."/>
            <person name="Wang C."/>
            <person name="Geng S."/>
            <person name="Li B."/>
            <person name="Dong Q."/>
            <person name="Hou Y."/>
            <person name="Wang H."/>
            <person name="Ai P."/>
            <person name="Liu Z."/>
            <person name="Yi F."/>
            <person name="Sun M."/>
            <person name="An G."/>
            <person name="Cheng J."/>
            <person name="Zhang Y."/>
            <person name="Shi Q."/>
            <person name="Xie Y."/>
            <person name="Shi X."/>
            <person name="Chang Y."/>
            <person name="Huang F."/>
            <person name="Chen Y."/>
            <person name="Hong S."/>
            <person name="Mi L."/>
            <person name="Sun Q."/>
            <person name="Zhang L."/>
            <person name="Zhou B."/>
            <person name="Peng R."/>
            <person name="Zhang X."/>
            <person name="Liu F."/>
        </authorList>
    </citation>
    <scope>NUCLEOTIDE SEQUENCE [LARGE SCALE GENOMIC DNA]</scope>
    <source>
        <strain evidence="7">cv. PA1801</strain>
    </source>
</reference>
<dbReference type="AlphaFoldDB" id="A0A5B6V021"/>
<accession>A0A5B6V021</accession>
<dbReference type="PANTHER" id="PTHR31044:SF103">
    <property type="entry name" value="MAJOR POLLEN ALLERGEN OLE E 10-LIKE"/>
    <property type="match status" value="1"/>
</dbReference>
<dbReference type="Proteomes" id="UP000325315">
    <property type="component" value="Unassembled WGS sequence"/>
</dbReference>
<dbReference type="GO" id="GO:0005886">
    <property type="term" value="C:plasma membrane"/>
    <property type="evidence" value="ECO:0007669"/>
    <property type="project" value="UniProtKB-SubCell"/>
</dbReference>
<keyword evidence="2" id="KW-0325">Glycoprotein</keyword>
<keyword evidence="2" id="KW-0336">GPI-anchor</keyword>
<name>A0A5B6V021_9ROSI</name>
<gene>
    <name evidence="6" type="ORF">EPI10_028882</name>
</gene>
<protein>
    <submittedName>
        <fullName evidence="6">Glucan endo-1,3-beta-glucosidase</fullName>
    </submittedName>
</protein>
<feature type="region of interest" description="Disordered" evidence="4">
    <location>
        <begin position="1"/>
        <end position="27"/>
    </location>
</feature>
<dbReference type="PANTHER" id="PTHR31044">
    <property type="entry name" value="BETA-1,3 GLUCANASE"/>
    <property type="match status" value="1"/>
</dbReference>
<comment type="subcellular location">
    <subcellularLocation>
        <location evidence="1">Cell membrane</location>
        <topology evidence="1">Lipid-anchor</topology>
        <topology evidence="1">GPI-anchor</topology>
    </subcellularLocation>
</comment>
<evidence type="ECO:0000256" key="2">
    <source>
        <dbReference type="ARBA" id="ARBA00022622"/>
    </source>
</evidence>
<dbReference type="GO" id="GO:0098552">
    <property type="term" value="C:side of membrane"/>
    <property type="evidence" value="ECO:0007669"/>
    <property type="project" value="UniProtKB-KW"/>
</dbReference>
<evidence type="ECO:0000256" key="4">
    <source>
        <dbReference type="SAM" id="MobiDB-lite"/>
    </source>
</evidence>
<dbReference type="InterPro" id="IPR012946">
    <property type="entry name" value="X8"/>
</dbReference>
<evidence type="ECO:0000313" key="7">
    <source>
        <dbReference type="Proteomes" id="UP000325315"/>
    </source>
</evidence>
<dbReference type="Gene3D" id="1.20.58.1040">
    <property type="match status" value="1"/>
</dbReference>
<organism evidence="6 7">
    <name type="scientific">Gossypium australe</name>
    <dbReference type="NCBI Taxonomy" id="47621"/>
    <lineage>
        <taxon>Eukaryota</taxon>
        <taxon>Viridiplantae</taxon>
        <taxon>Streptophyta</taxon>
        <taxon>Embryophyta</taxon>
        <taxon>Tracheophyta</taxon>
        <taxon>Spermatophyta</taxon>
        <taxon>Magnoliopsida</taxon>
        <taxon>eudicotyledons</taxon>
        <taxon>Gunneridae</taxon>
        <taxon>Pentapetalae</taxon>
        <taxon>rosids</taxon>
        <taxon>malvids</taxon>
        <taxon>Malvales</taxon>
        <taxon>Malvaceae</taxon>
        <taxon>Malvoideae</taxon>
        <taxon>Gossypium</taxon>
    </lineage>
</organism>
<dbReference type="OrthoDB" id="1928574at2759"/>
<dbReference type="EMBL" id="SMMG02000009">
    <property type="protein sequence ID" value="KAA3462395.1"/>
    <property type="molecule type" value="Genomic_DNA"/>
</dbReference>
<dbReference type="GO" id="GO:0009506">
    <property type="term" value="C:plasmodesma"/>
    <property type="evidence" value="ECO:0007669"/>
    <property type="project" value="UniProtKB-ARBA"/>
</dbReference>
<dbReference type="InterPro" id="IPR044788">
    <property type="entry name" value="X8_dom_prot"/>
</dbReference>
<keyword evidence="2" id="KW-0449">Lipoprotein</keyword>
<dbReference type="SMART" id="SM00768">
    <property type="entry name" value="X8"/>
    <property type="match status" value="1"/>
</dbReference>
<evidence type="ECO:0000313" key="6">
    <source>
        <dbReference type="EMBL" id="KAA3462395.1"/>
    </source>
</evidence>
<proteinExistence type="predicted"/>